<protein>
    <recommendedName>
        <fullName evidence="3">diguanylate cyclase</fullName>
        <ecNumber evidence="3">2.7.7.65</ecNumber>
    </recommendedName>
</protein>
<dbReference type="Proteomes" id="UP001143328">
    <property type="component" value="Unassembled WGS sequence"/>
</dbReference>
<accession>A0A9W6K8I8</accession>
<sequence length="514" mass="57177">MDRTQTLHIDRLRNLTYGLVCFGLIVVLALEGWQLYQSYRQAFFQARQAATNLTRATEAHVRDAIRQADTLLVGVVERSEWEGLERLNSSRMQTFLKRQVGVLPQLHGLFIYDRNGRWLVTDSGQIPANANNADREYFMYHREHDDPGVHIGRVITSRSTGELVIPVSRRINAADGSFAGVALATLKVAYFNDFYAQFRVSKEDAFTLTYYDGTILVRRPFVPDVIGTSIAQGQIFKDLLPLQDAGTALIESSIDGKERMYSFQRFGDFPLVAISGISAEAIRLPWWRQLIVAVVVLILIGLSTAAFARVLLQQISRSELADRELRNAHKALRKFSLEDALTGLANRRRLDDVLPQELGRVRRTRAPLGVIMLDIDYFKLYNDRYGHVAGDAAIQAVAGVLASYARRAEDLPARYGGEEMMLLLPGANEANSLEIAQGVRQAVFDLAREHQGSPLGIVTVSLGVAVAYPHQAENNDVAALIKQADTALYQAKSQGRNQACAYQAPDVTGARRST</sequence>
<keyword evidence="5" id="KW-0812">Transmembrane</keyword>
<comment type="catalytic activity">
    <reaction evidence="4">
        <text>2 GTP = 3',3'-c-di-GMP + 2 diphosphate</text>
        <dbReference type="Rhea" id="RHEA:24898"/>
        <dbReference type="ChEBI" id="CHEBI:33019"/>
        <dbReference type="ChEBI" id="CHEBI:37565"/>
        <dbReference type="ChEBI" id="CHEBI:58805"/>
        <dbReference type="EC" id="2.7.7.65"/>
    </reaction>
</comment>
<proteinExistence type="predicted"/>
<dbReference type="Gene3D" id="3.30.450.20">
    <property type="entry name" value="PAS domain"/>
    <property type="match status" value="2"/>
</dbReference>
<organism evidence="7 8">
    <name type="scientific">Pseudomonas turukhanskensis</name>
    <dbReference type="NCBI Taxonomy" id="1806536"/>
    <lineage>
        <taxon>Bacteria</taxon>
        <taxon>Pseudomonadati</taxon>
        <taxon>Pseudomonadota</taxon>
        <taxon>Gammaproteobacteria</taxon>
        <taxon>Pseudomonadales</taxon>
        <taxon>Pseudomonadaceae</taxon>
        <taxon>Pseudomonas</taxon>
    </lineage>
</organism>
<dbReference type="Pfam" id="PF22588">
    <property type="entry name" value="dCache_1_like"/>
    <property type="match status" value="1"/>
</dbReference>
<dbReference type="GO" id="GO:1902201">
    <property type="term" value="P:negative regulation of bacterial-type flagellum-dependent cell motility"/>
    <property type="evidence" value="ECO:0007669"/>
    <property type="project" value="TreeGrafter"/>
</dbReference>
<feature type="transmembrane region" description="Helical" evidence="5">
    <location>
        <begin position="15"/>
        <end position="36"/>
    </location>
</feature>
<evidence type="ECO:0000256" key="3">
    <source>
        <dbReference type="ARBA" id="ARBA00012528"/>
    </source>
</evidence>
<comment type="subcellular location">
    <subcellularLocation>
        <location evidence="2">Cell inner membrane</location>
    </subcellularLocation>
</comment>
<dbReference type="InterPro" id="IPR050469">
    <property type="entry name" value="Diguanylate_Cyclase"/>
</dbReference>
<dbReference type="SMART" id="SM00267">
    <property type="entry name" value="GGDEF"/>
    <property type="match status" value="1"/>
</dbReference>
<comment type="caution">
    <text evidence="7">The sequence shown here is derived from an EMBL/GenBank/DDBJ whole genome shotgun (WGS) entry which is preliminary data.</text>
</comment>
<dbReference type="Pfam" id="PF00990">
    <property type="entry name" value="GGDEF"/>
    <property type="match status" value="1"/>
</dbReference>
<dbReference type="InterPro" id="IPR043128">
    <property type="entry name" value="Rev_trsase/Diguanyl_cyclase"/>
</dbReference>
<reference evidence="7" key="2">
    <citation type="submission" date="2023-01" db="EMBL/GenBank/DDBJ databases">
        <authorList>
            <person name="Sun Q."/>
            <person name="Evtushenko L."/>
        </authorList>
    </citation>
    <scope>NUCLEOTIDE SEQUENCE</scope>
    <source>
        <strain evidence="7">VKM B-2935</strain>
    </source>
</reference>
<evidence type="ECO:0000256" key="2">
    <source>
        <dbReference type="ARBA" id="ARBA00004533"/>
    </source>
</evidence>
<keyword evidence="5" id="KW-0472">Membrane</keyword>
<evidence type="ECO:0000256" key="4">
    <source>
        <dbReference type="ARBA" id="ARBA00034247"/>
    </source>
</evidence>
<feature type="domain" description="GGDEF" evidence="6">
    <location>
        <begin position="366"/>
        <end position="504"/>
    </location>
</feature>
<dbReference type="CDD" id="cd12914">
    <property type="entry name" value="PDC1_DGC_like"/>
    <property type="match status" value="1"/>
</dbReference>
<dbReference type="GO" id="GO:0043709">
    <property type="term" value="P:cell adhesion involved in single-species biofilm formation"/>
    <property type="evidence" value="ECO:0007669"/>
    <property type="project" value="TreeGrafter"/>
</dbReference>
<dbReference type="EMBL" id="BSFN01000009">
    <property type="protein sequence ID" value="GLK90153.1"/>
    <property type="molecule type" value="Genomic_DNA"/>
</dbReference>
<keyword evidence="5" id="KW-1133">Transmembrane helix</keyword>
<reference evidence="7" key="1">
    <citation type="journal article" date="2014" name="Int. J. Syst. Evol. Microbiol.">
        <title>Complete genome sequence of Corynebacterium casei LMG S-19264T (=DSM 44701T), isolated from a smear-ripened cheese.</title>
        <authorList>
            <consortium name="US DOE Joint Genome Institute (JGI-PGF)"/>
            <person name="Walter F."/>
            <person name="Albersmeier A."/>
            <person name="Kalinowski J."/>
            <person name="Ruckert C."/>
        </authorList>
    </citation>
    <scope>NUCLEOTIDE SEQUENCE</scope>
    <source>
        <strain evidence="7">VKM B-2935</strain>
    </source>
</reference>
<dbReference type="PANTHER" id="PTHR45138">
    <property type="entry name" value="REGULATORY COMPONENTS OF SENSORY TRANSDUCTION SYSTEM"/>
    <property type="match status" value="1"/>
</dbReference>
<dbReference type="EC" id="2.7.7.65" evidence="3"/>
<dbReference type="PROSITE" id="PS50887">
    <property type="entry name" value="GGDEF"/>
    <property type="match status" value="1"/>
</dbReference>
<dbReference type="FunFam" id="3.30.70.270:FF:000001">
    <property type="entry name" value="Diguanylate cyclase domain protein"/>
    <property type="match status" value="1"/>
</dbReference>
<dbReference type="InterPro" id="IPR054327">
    <property type="entry name" value="His-kinase-like_sensor"/>
</dbReference>
<evidence type="ECO:0000313" key="8">
    <source>
        <dbReference type="Proteomes" id="UP001143328"/>
    </source>
</evidence>
<dbReference type="InterPro" id="IPR029787">
    <property type="entry name" value="Nucleotide_cyclase"/>
</dbReference>
<evidence type="ECO:0000256" key="5">
    <source>
        <dbReference type="SAM" id="Phobius"/>
    </source>
</evidence>
<keyword evidence="8" id="KW-1185">Reference proteome</keyword>
<name>A0A9W6K8I8_9PSED</name>
<evidence type="ECO:0000259" key="6">
    <source>
        <dbReference type="PROSITE" id="PS50887"/>
    </source>
</evidence>
<dbReference type="InterPro" id="IPR000160">
    <property type="entry name" value="GGDEF_dom"/>
</dbReference>
<evidence type="ECO:0000313" key="7">
    <source>
        <dbReference type="EMBL" id="GLK90153.1"/>
    </source>
</evidence>
<evidence type="ECO:0000256" key="1">
    <source>
        <dbReference type="ARBA" id="ARBA00001946"/>
    </source>
</evidence>
<dbReference type="PANTHER" id="PTHR45138:SF9">
    <property type="entry name" value="DIGUANYLATE CYCLASE DGCM-RELATED"/>
    <property type="match status" value="1"/>
</dbReference>
<comment type="cofactor">
    <cofactor evidence="1">
        <name>Mg(2+)</name>
        <dbReference type="ChEBI" id="CHEBI:18420"/>
    </cofactor>
</comment>
<dbReference type="RefSeq" id="WP_271196335.1">
    <property type="nucleotide sequence ID" value="NZ_BSFN01000009.1"/>
</dbReference>
<dbReference type="CDD" id="cd12915">
    <property type="entry name" value="PDC2_DGC_like"/>
    <property type="match status" value="1"/>
</dbReference>
<dbReference type="SUPFAM" id="SSF55073">
    <property type="entry name" value="Nucleotide cyclase"/>
    <property type="match status" value="1"/>
</dbReference>
<gene>
    <name evidence="7" type="ORF">GCM10017655_32150</name>
</gene>
<dbReference type="GO" id="GO:0005886">
    <property type="term" value="C:plasma membrane"/>
    <property type="evidence" value="ECO:0007669"/>
    <property type="project" value="UniProtKB-SubCell"/>
</dbReference>
<dbReference type="GO" id="GO:0052621">
    <property type="term" value="F:diguanylate cyclase activity"/>
    <property type="evidence" value="ECO:0007669"/>
    <property type="project" value="UniProtKB-EC"/>
</dbReference>
<dbReference type="Gene3D" id="3.30.70.270">
    <property type="match status" value="1"/>
</dbReference>
<dbReference type="AlphaFoldDB" id="A0A9W6K8I8"/>
<dbReference type="CDD" id="cd01949">
    <property type="entry name" value="GGDEF"/>
    <property type="match status" value="1"/>
</dbReference>
<dbReference type="NCBIfam" id="TIGR00254">
    <property type="entry name" value="GGDEF"/>
    <property type="match status" value="1"/>
</dbReference>
<feature type="transmembrane region" description="Helical" evidence="5">
    <location>
        <begin position="290"/>
        <end position="312"/>
    </location>
</feature>